<organism evidence="2 3">
    <name type="scientific">Aspergillus oryzae</name>
    <name type="common">Yellow koji mold</name>
    <dbReference type="NCBI Taxonomy" id="5062"/>
    <lineage>
        <taxon>Eukaryota</taxon>
        <taxon>Fungi</taxon>
        <taxon>Dikarya</taxon>
        <taxon>Ascomycota</taxon>
        <taxon>Pezizomycotina</taxon>
        <taxon>Eurotiomycetes</taxon>
        <taxon>Eurotiomycetidae</taxon>
        <taxon>Eurotiales</taxon>
        <taxon>Aspergillaceae</taxon>
        <taxon>Aspergillus</taxon>
        <taxon>Aspergillus subgen. Circumdati</taxon>
    </lineage>
</organism>
<reference evidence="2" key="1">
    <citation type="submission" date="2023-04" db="EMBL/GenBank/DDBJ databases">
        <title>Aspergillus oryzae NBRC 4228.</title>
        <authorList>
            <person name="Ichikawa N."/>
            <person name="Sato H."/>
            <person name="Tonouchi N."/>
        </authorList>
    </citation>
    <scope>NUCLEOTIDE SEQUENCE</scope>
    <source>
        <strain evidence="2">NBRC 4228</strain>
    </source>
</reference>
<evidence type="ECO:0000256" key="1">
    <source>
        <dbReference type="SAM" id="Phobius"/>
    </source>
</evidence>
<name>A0AAN4YDT0_ASPOZ</name>
<sequence>MLPKSLHQVTVMSPMEDTNSMIKAFNTVSQRNNEASVQMAKSALVDNTMMKAVAIVSLVYLPGTFVSARILYPEKRWC</sequence>
<dbReference type="Proteomes" id="UP001165205">
    <property type="component" value="Unassembled WGS sequence"/>
</dbReference>
<evidence type="ECO:0000313" key="3">
    <source>
        <dbReference type="Proteomes" id="UP001165205"/>
    </source>
</evidence>
<protein>
    <submittedName>
        <fullName evidence="2">Unnamed protein product</fullName>
    </submittedName>
</protein>
<gene>
    <name evidence="2" type="ORF">Aory04_000442900</name>
</gene>
<proteinExistence type="predicted"/>
<accession>A0AAN4YDT0</accession>
<dbReference type="AlphaFoldDB" id="A0AAN4YDT0"/>
<keyword evidence="1" id="KW-1133">Transmembrane helix</keyword>
<evidence type="ECO:0000313" key="2">
    <source>
        <dbReference type="EMBL" id="GMG27895.1"/>
    </source>
</evidence>
<keyword evidence="1" id="KW-0472">Membrane</keyword>
<feature type="transmembrane region" description="Helical" evidence="1">
    <location>
        <begin position="52"/>
        <end position="72"/>
    </location>
</feature>
<dbReference type="EMBL" id="BSYA01000039">
    <property type="protein sequence ID" value="GMG27895.1"/>
    <property type="molecule type" value="Genomic_DNA"/>
</dbReference>
<comment type="caution">
    <text evidence="2">The sequence shown here is derived from an EMBL/GenBank/DDBJ whole genome shotgun (WGS) entry which is preliminary data.</text>
</comment>
<keyword evidence="1" id="KW-0812">Transmembrane</keyword>